<dbReference type="EMBL" id="WNLA01000001">
    <property type="protein sequence ID" value="MTW01103.1"/>
    <property type="molecule type" value="Genomic_DNA"/>
</dbReference>
<dbReference type="AlphaFoldDB" id="A0A6L6PUA2"/>
<protein>
    <recommendedName>
        <fullName evidence="4">DUF3471 domain-containing protein</fullName>
    </recommendedName>
</protein>
<proteinExistence type="predicted"/>
<dbReference type="OrthoDB" id="8703552at2"/>
<accession>A0A6L6PUA2</accession>
<name>A0A6L6PUA2_9BURK</name>
<feature type="signal peptide" evidence="1">
    <location>
        <begin position="1"/>
        <end position="20"/>
    </location>
</feature>
<comment type="caution">
    <text evidence="2">The sequence shown here is derived from an EMBL/GenBank/DDBJ whole genome shotgun (WGS) entry which is preliminary data.</text>
</comment>
<gene>
    <name evidence="2" type="ORF">GM668_03270</name>
</gene>
<evidence type="ECO:0000313" key="3">
    <source>
        <dbReference type="Proteomes" id="UP000484015"/>
    </source>
</evidence>
<reference evidence="2 3" key="1">
    <citation type="submission" date="2019-11" db="EMBL/GenBank/DDBJ databases">
        <title>Type strains purchased from KCTC, JCM and DSMZ.</title>
        <authorList>
            <person name="Lu H."/>
        </authorList>
    </citation>
    <scope>NUCLEOTIDE SEQUENCE [LARGE SCALE GENOMIC DNA]</scope>
    <source>
        <strain evidence="2 3">KCTC 42409</strain>
    </source>
</reference>
<organism evidence="2 3">
    <name type="scientific">Pseudoduganella ginsengisoli</name>
    <dbReference type="NCBI Taxonomy" id="1462440"/>
    <lineage>
        <taxon>Bacteria</taxon>
        <taxon>Pseudomonadati</taxon>
        <taxon>Pseudomonadota</taxon>
        <taxon>Betaproteobacteria</taxon>
        <taxon>Burkholderiales</taxon>
        <taxon>Oxalobacteraceae</taxon>
        <taxon>Telluria group</taxon>
        <taxon>Pseudoduganella</taxon>
    </lineage>
</organism>
<sequence>MKKAIYAVFLSAACMGAASAEPVGHGVTQAPAASSYQPGPSEFDDYAKKFMLEDGRLVEFTQIGRTYYVKLGREPKMKLVPQSAGVFLTANGVRIQFRDYGDEVVISDYDKLAAKSNADPMVMAKR</sequence>
<keyword evidence="3" id="KW-1185">Reference proteome</keyword>
<feature type="chain" id="PRO_5026917492" description="DUF3471 domain-containing protein" evidence="1">
    <location>
        <begin position="21"/>
        <end position="126"/>
    </location>
</feature>
<keyword evidence="1" id="KW-0732">Signal</keyword>
<dbReference type="Proteomes" id="UP000484015">
    <property type="component" value="Unassembled WGS sequence"/>
</dbReference>
<evidence type="ECO:0000256" key="1">
    <source>
        <dbReference type="SAM" id="SignalP"/>
    </source>
</evidence>
<dbReference type="RefSeq" id="WP_155437454.1">
    <property type="nucleotide sequence ID" value="NZ_WNLA01000001.1"/>
</dbReference>
<evidence type="ECO:0000313" key="2">
    <source>
        <dbReference type="EMBL" id="MTW01103.1"/>
    </source>
</evidence>
<evidence type="ECO:0008006" key="4">
    <source>
        <dbReference type="Google" id="ProtNLM"/>
    </source>
</evidence>